<dbReference type="PROSITE" id="PS51257">
    <property type="entry name" value="PROKAR_LIPOPROTEIN"/>
    <property type="match status" value="1"/>
</dbReference>
<gene>
    <name evidence="2" type="ORF">JYK02_03090</name>
</gene>
<dbReference type="Gene3D" id="2.60.40.10">
    <property type="entry name" value="Immunoglobulins"/>
    <property type="match status" value="1"/>
</dbReference>
<feature type="signal peptide" evidence="1">
    <location>
        <begin position="1"/>
        <end position="22"/>
    </location>
</feature>
<evidence type="ECO:0000313" key="2">
    <source>
        <dbReference type="EMBL" id="MBN8226490.1"/>
    </source>
</evidence>
<feature type="chain" id="PRO_5045680774" description="PKD domain-containing protein" evidence="1">
    <location>
        <begin position="23"/>
        <end position="229"/>
    </location>
</feature>
<dbReference type="EMBL" id="JAFIMU010000002">
    <property type="protein sequence ID" value="MBN8226490.1"/>
    <property type="molecule type" value="Genomic_DNA"/>
</dbReference>
<name>A0ABS3D4B8_9BACT</name>
<organism evidence="2 3">
    <name type="scientific">Corallococcus macrosporus</name>
    <dbReference type="NCBI Taxonomy" id="35"/>
    <lineage>
        <taxon>Bacteria</taxon>
        <taxon>Pseudomonadati</taxon>
        <taxon>Myxococcota</taxon>
        <taxon>Myxococcia</taxon>
        <taxon>Myxococcales</taxon>
        <taxon>Cystobacterineae</taxon>
        <taxon>Myxococcaceae</taxon>
        <taxon>Corallococcus</taxon>
    </lineage>
</organism>
<evidence type="ECO:0000256" key="1">
    <source>
        <dbReference type="SAM" id="SignalP"/>
    </source>
</evidence>
<dbReference type="InterPro" id="IPR013783">
    <property type="entry name" value="Ig-like_fold"/>
</dbReference>
<sequence length="229" mass="23317">MHLPIRRLLPALVLGLGGLACGDDASPTPNTPPTVSDAITAPASLVAGATGTFTVTASDPDGDPLTYTWTQGEPGTAGTWVGDSTGPSAQWYSPAVAAQTAFTLSVSVSDGVNAPVVRTVTLPVSVPRYGADVQALWGSVECTKCHGKAGSLSLAAESSYASLINVTARACGTLQRVVPGDPDNSALVRKMEGTGCGARMPAGKPEYFDQHPGLNVLVRSWILAGAAND</sequence>
<accession>A0ABS3D4B8</accession>
<evidence type="ECO:0000313" key="3">
    <source>
        <dbReference type="Proteomes" id="UP000664052"/>
    </source>
</evidence>
<protein>
    <recommendedName>
        <fullName evidence="4">PKD domain-containing protein</fullName>
    </recommendedName>
</protein>
<dbReference type="Proteomes" id="UP000664052">
    <property type="component" value="Unassembled WGS sequence"/>
</dbReference>
<proteinExistence type="predicted"/>
<comment type="caution">
    <text evidence="2">The sequence shown here is derived from an EMBL/GenBank/DDBJ whole genome shotgun (WGS) entry which is preliminary data.</text>
</comment>
<evidence type="ECO:0008006" key="4">
    <source>
        <dbReference type="Google" id="ProtNLM"/>
    </source>
</evidence>
<keyword evidence="3" id="KW-1185">Reference proteome</keyword>
<dbReference type="Pfam" id="PF17963">
    <property type="entry name" value="Big_9"/>
    <property type="match status" value="1"/>
</dbReference>
<keyword evidence="1" id="KW-0732">Signal</keyword>
<dbReference type="RefSeq" id="WP_207048341.1">
    <property type="nucleotide sequence ID" value="NZ_JAFIMU010000002.1"/>
</dbReference>
<reference evidence="2 3" key="1">
    <citation type="submission" date="2021-02" db="EMBL/GenBank/DDBJ databases">
        <title>De Novo genome assembly of isolated myxobacteria.</title>
        <authorList>
            <person name="Stevens D.C."/>
        </authorList>
    </citation>
    <scope>NUCLEOTIDE SEQUENCE [LARGE SCALE GENOMIC DNA]</scope>
    <source>
        <strain evidence="2 3">ATCC 29039</strain>
    </source>
</reference>